<dbReference type="GO" id="GO:0004252">
    <property type="term" value="F:serine-type endopeptidase activity"/>
    <property type="evidence" value="ECO:0007669"/>
    <property type="project" value="InterPro"/>
</dbReference>
<protein>
    <recommendedName>
        <fullName evidence="1">Peptidase S8/S53 domain-containing protein</fullName>
    </recommendedName>
</protein>
<dbReference type="InterPro" id="IPR036852">
    <property type="entry name" value="Peptidase_S8/S53_dom_sf"/>
</dbReference>
<accession>A0A4R5MBI8</accession>
<dbReference type="Pfam" id="PF00082">
    <property type="entry name" value="Peptidase_S8"/>
    <property type="match status" value="1"/>
</dbReference>
<evidence type="ECO:0000313" key="2">
    <source>
        <dbReference type="EMBL" id="TDG24167.1"/>
    </source>
</evidence>
<comment type="caution">
    <text evidence="2">The sequence shown here is derived from an EMBL/GenBank/DDBJ whole genome shotgun (WGS) entry which is preliminary data.</text>
</comment>
<dbReference type="AlphaFoldDB" id="A0A4R5MBI8"/>
<dbReference type="GO" id="GO:0006508">
    <property type="term" value="P:proteolysis"/>
    <property type="evidence" value="ECO:0007669"/>
    <property type="project" value="InterPro"/>
</dbReference>
<reference evidence="2 3" key="1">
    <citation type="submission" date="2019-03" db="EMBL/GenBank/DDBJ databases">
        <title>Paraburkholderia sp. 4M-K11, isolated from subtropical forest soil.</title>
        <authorList>
            <person name="Gao Z.-H."/>
            <person name="Qiu L.-H."/>
        </authorList>
    </citation>
    <scope>NUCLEOTIDE SEQUENCE [LARGE SCALE GENOMIC DNA]</scope>
    <source>
        <strain evidence="2 3">4M-K11</strain>
    </source>
</reference>
<name>A0A4R5MBI8_9BURK</name>
<proteinExistence type="predicted"/>
<feature type="domain" description="Peptidase S8/S53" evidence="1">
    <location>
        <begin position="369"/>
        <end position="628"/>
    </location>
</feature>
<evidence type="ECO:0000259" key="1">
    <source>
        <dbReference type="Pfam" id="PF00082"/>
    </source>
</evidence>
<dbReference type="Gene3D" id="3.40.50.200">
    <property type="entry name" value="Peptidase S8/S53 domain"/>
    <property type="match status" value="1"/>
</dbReference>
<dbReference type="Proteomes" id="UP000295722">
    <property type="component" value="Unassembled WGS sequence"/>
</dbReference>
<dbReference type="SUPFAM" id="SSF52743">
    <property type="entry name" value="Subtilisin-like"/>
    <property type="match status" value="1"/>
</dbReference>
<sequence length="871" mass="95807">MAGDYPLLYVQNPKVLRQPRKVNPGSKKTDFFADRDAAFAELRAAVTSSLKEIQGQLRQNAARFCSSGFVKVRLQEKAWAKTHRPVKKLFTPHSAPVVGGDDIGELIVRTSAFGLGQVLESVGRADDATTRKRDKHGQWVVNPNRERSEVGALESLRLWSAADRRLPESEYAVATFAETGLAPMYAVRLFEPIAASLEKLKAPRGGTRFEDDPADSFVRSLKELSNTLGVYVVLEETLPTIHLAYIGLTDSPGFAVIRGVSELSKFGEQLMADGDYSDDSHHRLLSLLGEHPNVRTVAVPRILSSDRTPTLNASAVAQRVQRKATVISVTPAPIPEPEEHVAYPMVAVVDGGISDKFSAWVKAKYGKIPANHRDLDHATNIAGLLVGARHFNPEYGVRFEENGCWLIDVALHTKDAYFGKHYGNGSAKFMDELERIVAECRRKYGVRVFNFSLNNKEDVIHSGFSEEATRLDKIAHEHDVFFVISAGNIRDEDRRPEWDKVISVAAAQLIESKSDTLWGPADSLLNISVGAMNGAGVKDCLPDVPARYSRRGPGVRGSVKPDVCHIGGADGKNDLSGLSSVTEDGMLAAVKGTSMAVPLVAKTLAALDMELAGVAPREVVQALFLHNTYFEKPFQSQQARRIGRSLIGFGYPRASHQSLMLDRHTFGVVVHDNLQVDENTIIDFRWPKELVDATGRCRGIARLTLVYSPPLDFKYGAEVARINLEPALRQRNPNAKVAREDEEDDDFDDEEDVGKVGWIGRAKPVHAHGLKRTSREAALLVDGLKWSPVKVLEGSFKGIGRSPEWRLSVNYVLRDQAEFPKEGIPFAVVLTITDPAGAANVYGDLAQELVATSAVRMNDIRAAMRIRPQAK</sequence>
<keyword evidence="3" id="KW-1185">Reference proteome</keyword>
<evidence type="ECO:0000313" key="3">
    <source>
        <dbReference type="Proteomes" id="UP000295722"/>
    </source>
</evidence>
<dbReference type="OrthoDB" id="9768989at2"/>
<dbReference type="InterPro" id="IPR000209">
    <property type="entry name" value="Peptidase_S8/S53_dom"/>
</dbReference>
<dbReference type="RefSeq" id="WP_133195012.1">
    <property type="nucleotide sequence ID" value="NZ_JBHUCW010000018.1"/>
</dbReference>
<organism evidence="2 3">
    <name type="scientific">Paraburkholderia silviterrae</name>
    <dbReference type="NCBI Taxonomy" id="2528715"/>
    <lineage>
        <taxon>Bacteria</taxon>
        <taxon>Pseudomonadati</taxon>
        <taxon>Pseudomonadota</taxon>
        <taxon>Betaproteobacteria</taxon>
        <taxon>Burkholderiales</taxon>
        <taxon>Burkholderiaceae</taxon>
        <taxon>Paraburkholderia</taxon>
    </lineage>
</organism>
<gene>
    <name evidence="2" type="ORF">EYW47_11760</name>
</gene>
<dbReference type="EMBL" id="SMRP01000004">
    <property type="protein sequence ID" value="TDG24167.1"/>
    <property type="molecule type" value="Genomic_DNA"/>
</dbReference>